<evidence type="ECO:0000259" key="6">
    <source>
        <dbReference type="Pfam" id="PF00557"/>
    </source>
</evidence>
<name>A0AAD7XUF9_9STRA</name>
<evidence type="ECO:0000259" key="7">
    <source>
        <dbReference type="Pfam" id="PF01321"/>
    </source>
</evidence>
<dbReference type="Pfam" id="PF16188">
    <property type="entry name" value="Peptidase_M24_C"/>
    <property type="match status" value="1"/>
</dbReference>
<reference evidence="9" key="1">
    <citation type="submission" date="2023-01" db="EMBL/GenBank/DDBJ databases">
        <title>Metagenome sequencing of chrysophaentin producing Chrysophaeum taylorii.</title>
        <authorList>
            <person name="Davison J."/>
            <person name="Bewley C."/>
        </authorList>
    </citation>
    <scope>NUCLEOTIDE SEQUENCE</scope>
    <source>
        <strain evidence="9">NIES-1699</strain>
    </source>
</reference>
<comment type="caution">
    <text evidence="9">The sequence shown here is derived from an EMBL/GenBank/DDBJ whole genome shotgun (WGS) entry which is preliminary data.</text>
</comment>
<evidence type="ECO:0000256" key="3">
    <source>
        <dbReference type="ARBA" id="ARBA00022723"/>
    </source>
</evidence>
<organism evidence="9 10">
    <name type="scientific">Chrysophaeum taylorii</name>
    <dbReference type="NCBI Taxonomy" id="2483200"/>
    <lineage>
        <taxon>Eukaryota</taxon>
        <taxon>Sar</taxon>
        <taxon>Stramenopiles</taxon>
        <taxon>Ochrophyta</taxon>
        <taxon>Pelagophyceae</taxon>
        <taxon>Pelagomonadales</taxon>
        <taxon>Pelagomonadaceae</taxon>
        <taxon>Chrysophaeum</taxon>
    </lineage>
</organism>
<feature type="domain" description="Peptidase M24 C-terminal" evidence="8">
    <location>
        <begin position="528"/>
        <end position="590"/>
    </location>
</feature>
<dbReference type="Pfam" id="PF00557">
    <property type="entry name" value="Peptidase_M24"/>
    <property type="match status" value="1"/>
</dbReference>
<dbReference type="SUPFAM" id="SSF55920">
    <property type="entry name" value="Creatinase/aminopeptidase"/>
    <property type="match status" value="1"/>
</dbReference>
<dbReference type="SUPFAM" id="SSF53092">
    <property type="entry name" value="Creatinase/prolidase N-terminal domain"/>
    <property type="match status" value="1"/>
</dbReference>
<dbReference type="EMBL" id="JAQMWT010000020">
    <property type="protein sequence ID" value="KAJ8613881.1"/>
    <property type="molecule type" value="Genomic_DNA"/>
</dbReference>
<dbReference type="GO" id="GO:0070006">
    <property type="term" value="F:metalloaminopeptidase activity"/>
    <property type="evidence" value="ECO:0007669"/>
    <property type="project" value="InterPro"/>
</dbReference>
<dbReference type="FunFam" id="3.40.350.10:FF:000003">
    <property type="entry name" value="Xaa-pro aminopeptidase P"/>
    <property type="match status" value="1"/>
</dbReference>
<dbReference type="PANTHER" id="PTHR43763:SF6">
    <property type="entry name" value="XAA-PRO AMINOPEPTIDASE 1"/>
    <property type="match status" value="1"/>
</dbReference>
<keyword evidence="3" id="KW-0479">Metal-binding</keyword>
<evidence type="ECO:0000313" key="9">
    <source>
        <dbReference type="EMBL" id="KAJ8613881.1"/>
    </source>
</evidence>
<dbReference type="InterPro" id="IPR036005">
    <property type="entry name" value="Creatinase/aminopeptidase-like"/>
</dbReference>
<keyword evidence="5" id="KW-0464">Manganese</keyword>
<accession>A0AAD7XUF9</accession>
<keyword evidence="4" id="KW-0378">Hydrolase</keyword>
<dbReference type="Pfam" id="PF01321">
    <property type="entry name" value="Creatinase_N"/>
    <property type="match status" value="1"/>
</dbReference>
<evidence type="ECO:0000256" key="5">
    <source>
        <dbReference type="ARBA" id="ARBA00023211"/>
    </source>
</evidence>
<evidence type="ECO:0008006" key="11">
    <source>
        <dbReference type="Google" id="ProtNLM"/>
    </source>
</evidence>
<dbReference type="InterPro" id="IPR050422">
    <property type="entry name" value="X-Pro_aminopeptidase_P"/>
</dbReference>
<dbReference type="Gene3D" id="3.40.350.10">
    <property type="entry name" value="Creatinase/prolidase N-terminal domain"/>
    <property type="match status" value="2"/>
</dbReference>
<dbReference type="InterPro" id="IPR029149">
    <property type="entry name" value="Creatin/AminoP/Spt16_N"/>
</dbReference>
<dbReference type="InterPro" id="IPR033740">
    <property type="entry name" value="Pept_M24B"/>
</dbReference>
<dbReference type="InterPro" id="IPR000587">
    <property type="entry name" value="Creatinase_N"/>
</dbReference>
<dbReference type="AlphaFoldDB" id="A0AAD7XUF9"/>
<dbReference type="Pfam" id="PF16189">
    <property type="entry name" value="Creatinase_N_2"/>
    <property type="match status" value="1"/>
</dbReference>
<sequence>MLTSALVLMQAQGIRMSALEGVRRLMKRQGLDALVIPSDDPHLSEYVAPCFERRAFVSGFTGSAGTAVVTSEKALLWTDSRYWLQAESELSGEWELVKSGESGVPTVADFLKSAGKVGIDSFACSGSFATNLRSKGAEMLFLESNLVDEVWTDRPALPSKPLRVHPLKLAGESVASKLSRVREATTADALVVAALDEVCWLLNVRGGDVECNPVALAYAVVTRDETLLFCGCEVDDGVAAHLEGVKIAPYDEAIPYVRNTEGTVMMDPTRVTEGLVACVPESRRVLAESPIALMKATKNEAEIEGMRQAHLRDGAAVVRAFCDLETRVLQGKKVTEADVGDVLLASRSRDPLFLEPSFPTIAGSGPNGAIVHYRADPATAATVDATRLLLVDSGGQYVDGTTDATRTMHFGTPTPEEKEVFTRVLKGHIALDTAVFPDNRTPGFVLDGFARRSLWASGRDYGHGTGHGVGAALNVHEGPQSISPRYANTQVMRAGMIVSNEPGYYETGAFGVRIENLLVAQPVPDSPGFLEFSRLTHIPIDTTCVDLALLDDAELAWLNDYNAATFAALAPYLSEEKEYLDWLRAKTRPLRPSS</sequence>
<dbReference type="GO" id="GO:0005737">
    <property type="term" value="C:cytoplasm"/>
    <property type="evidence" value="ECO:0007669"/>
    <property type="project" value="UniProtKB-ARBA"/>
</dbReference>
<comment type="similarity">
    <text evidence="2">Belongs to the peptidase M24B family.</text>
</comment>
<dbReference type="Proteomes" id="UP001230188">
    <property type="component" value="Unassembled WGS sequence"/>
</dbReference>
<protein>
    <recommendedName>
        <fullName evidence="11">Xaa-Pro aminopeptidase</fullName>
    </recommendedName>
</protein>
<gene>
    <name evidence="9" type="ORF">CTAYLR_008685</name>
</gene>
<keyword evidence="10" id="KW-1185">Reference proteome</keyword>
<dbReference type="GO" id="GO:0046872">
    <property type="term" value="F:metal ion binding"/>
    <property type="evidence" value="ECO:0007669"/>
    <property type="project" value="UniProtKB-KW"/>
</dbReference>
<evidence type="ECO:0000256" key="4">
    <source>
        <dbReference type="ARBA" id="ARBA00022801"/>
    </source>
</evidence>
<evidence type="ECO:0000259" key="8">
    <source>
        <dbReference type="Pfam" id="PF16188"/>
    </source>
</evidence>
<feature type="domain" description="Creatinase N-terminal" evidence="7">
    <location>
        <begin position="20"/>
        <end position="136"/>
    </location>
</feature>
<dbReference type="CDD" id="cd01085">
    <property type="entry name" value="APP"/>
    <property type="match status" value="1"/>
</dbReference>
<evidence type="ECO:0000313" key="10">
    <source>
        <dbReference type="Proteomes" id="UP001230188"/>
    </source>
</evidence>
<comment type="cofactor">
    <cofactor evidence="1">
        <name>Mn(2+)</name>
        <dbReference type="ChEBI" id="CHEBI:29035"/>
    </cofactor>
</comment>
<dbReference type="InterPro" id="IPR000994">
    <property type="entry name" value="Pept_M24"/>
</dbReference>
<evidence type="ECO:0000256" key="1">
    <source>
        <dbReference type="ARBA" id="ARBA00001936"/>
    </source>
</evidence>
<dbReference type="Gene3D" id="3.90.230.10">
    <property type="entry name" value="Creatinase/methionine aminopeptidase superfamily"/>
    <property type="match status" value="1"/>
</dbReference>
<proteinExistence type="inferred from homology"/>
<evidence type="ECO:0000256" key="2">
    <source>
        <dbReference type="ARBA" id="ARBA00008766"/>
    </source>
</evidence>
<dbReference type="InterPro" id="IPR032416">
    <property type="entry name" value="Peptidase_M24_C"/>
</dbReference>
<dbReference type="FunFam" id="3.90.230.10:FF:000007">
    <property type="entry name" value="Xaa-Pro aminopeptidase P"/>
    <property type="match status" value="1"/>
</dbReference>
<dbReference type="PANTHER" id="PTHR43763">
    <property type="entry name" value="XAA-PRO AMINOPEPTIDASE 1"/>
    <property type="match status" value="1"/>
</dbReference>
<feature type="domain" description="Peptidase M24" evidence="6">
    <location>
        <begin position="304"/>
        <end position="519"/>
    </location>
</feature>